<dbReference type="Gene3D" id="3.20.20.450">
    <property type="entry name" value="EAL domain"/>
    <property type="match status" value="1"/>
</dbReference>
<dbReference type="Proteomes" id="UP000321062">
    <property type="component" value="Chromosome"/>
</dbReference>
<dbReference type="PANTHER" id="PTHR33121:SF79">
    <property type="entry name" value="CYCLIC DI-GMP PHOSPHODIESTERASE PDED-RELATED"/>
    <property type="match status" value="1"/>
</dbReference>
<protein>
    <submittedName>
        <fullName evidence="1">EAL domain-containing protein</fullName>
    </submittedName>
</protein>
<keyword evidence="2" id="KW-1185">Reference proteome</keyword>
<dbReference type="InterPro" id="IPR001633">
    <property type="entry name" value="EAL_dom"/>
</dbReference>
<dbReference type="InterPro" id="IPR035919">
    <property type="entry name" value="EAL_sf"/>
</dbReference>
<dbReference type="SUPFAM" id="SSF141868">
    <property type="entry name" value="EAL domain-like"/>
    <property type="match status" value="1"/>
</dbReference>
<dbReference type="RefSeq" id="WP_049704142.1">
    <property type="nucleotide sequence ID" value="NZ_BMFM01000001.1"/>
</dbReference>
<dbReference type="AlphaFoldDB" id="A0A5B9DJN5"/>
<organism evidence="1 2">
    <name type="scientific">Paradevosia tibetensis</name>
    <dbReference type="NCBI Taxonomy" id="1447062"/>
    <lineage>
        <taxon>Bacteria</taxon>
        <taxon>Pseudomonadati</taxon>
        <taxon>Pseudomonadota</taxon>
        <taxon>Alphaproteobacteria</taxon>
        <taxon>Hyphomicrobiales</taxon>
        <taxon>Devosiaceae</taxon>
        <taxon>Paradevosia</taxon>
    </lineage>
</organism>
<dbReference type="PROSITE" id="PS50883">
    <property type="entry name" value="EAL"/>
    <property type="match status" value="1"/>
</dbReference>
<reference evidence="1 2" key="1">
    <citation type="journal article" date="2015" name="Int. J. Syst. Evol. Microbiol.">
        <title>Youhaiella tibetensis gen. nov., sp. nov., isolated from subsurface sediment.</title>
        <authorList>
            <person name="Wang Y.X."/>
            <person name="Huang F.Q."/>
            <person name="Nogi Y."/>
            <person name="Pang S.J."/>
            <person name="Wang P.K."/>
            <person name="Lv J."/>
        </authorList>
    </citation>
    <scope>NUCLEOTIDE SEQUENCE [LARGE SCALE GENOMIC DNA]</scope>
    <source>
        <strain evidence="2">fig4</strain>
    </source>
</reference>
<dbReference type="SMART" id="SM00052">
    <property type="entry name" value="EAL"/>
    <property type="match status" value="1"/>
</dbReference>
<gene>
    <name evidence="1" type="ORF">FNA67_04745</name>
</gene>
<evidence type="ECO:0000313" key="1">
    <source>
        <dbReference type="EMBL" id="QEE19521.1"/>
    </source>
</evidence>
<dbReference type="Pfam" id="PF00563">
    <property type="entry name" value="EAL"/>
    <property type="match status" value="1"/>
</dbReference>
<name>A0A5B9DJN5_9HYPH</name>
<dbReference type="GO" id="GO:0071111">
    <property type="term" value="F:cyclic-guanylate-specific phosphodiesterase activity"/>
    <property type="evidence" value="ECO:0007669"/>
    <property type="project" value="InterPro"/>
</dbReference>
<dbReference type="EMBL" id="CP041690">
    <property type="protein sequence ID" value="QEE19521.1"/>
    <property type="molecule type" value="Genomic_DNA"/>
</dbReference>
<sequence length="404" mass="43719">MQALVYTFIALAAFAVAATAYFGLAFSPVEALMLALLLGGLAVIYMERTLRRRSEARLERAIEELSRLLATDAQAGQVLSQRINALSDIDAGKRLSGLEADISVLGTVVRQVAEAVADIEQAQDDVREAKKGPMVLSATARSVPEALPEPEIDLSEVEDALDDGKIIFHIEPIFTLPQRRVHGYDLTPRMRLDGGDLAAASEFMPVRGGERIVRRIELMALEEAVVLSQRARGNKVTLNLYAPLSRATLGDAASVNQLAALLETNRAAATVINFAISEDDWRAATGAERQAMSSMVRRGAAFSIVNARSLRSDFSELSSLGVKSVRVDASRFIDQPEAFTDIHTSDIASFLERSGIDLMAVGIRSEDQIITLLEDGFRFAQGHYMAAAGPIRPDLVGDRLAPVA</sequence>
<dbReference type="PANTHER" id="PTHR33121">
    <property type="entry name" value="CYCLIC DI-GMP PHOSPHODIESTERASE PDEF"/>
    <property type="match status" value="1"/>
</dbReference>
<dbReference type="InterPro" id="IPR050706">
    <property type="entry name" value="Cyclic-di-GMP_PDE-like"/>
</dbReference>
<evidence type="ECO:0000313" key="2">
    <source>
        <dbReference type="Proteomes" id="UP000321062"/>
    </source>
</evidence>
<dbReference type="KEGG" id="yti:FNA67_04745"/>
<accession>A0A5B9DJN5</accession>
<dbReference type="OrthoDB" id="7178689at2"/>
<proteinExistence type="predicted"/>